<dbReference type="AlphaFoldDB" id="A0A423EYU7"/>
<keyword evidence="1" id="KW-0472">Membrane</keyword>
<organism evidence="2 3">
    <name type="scientific">Pseudomonas canadensis</name>
    <dbReference type="NCBI Taxonomy" id="915099"/>
    <lineage>
        <taxon>Bacteria</taxon>
        <taxon>Pseudomonadati</taxon>
        <taxon>Pseudomonadota</taxon>
        <taxon>Gammaproteobacteria</taxon>
        <taxon>Pseudomonadales</taxon>
        <taxon>Pseudomonadaceae</taxon>
        <taxon>Pseudomonas</taxon>
    </lineage>
</organism>
<gene>
    <name evidence="2" type="ORF">BK649_22855</name>
</gene>
<sequence>MRNLDLYGNQKVNTELHLRVAVIDLLPSEGEKAARMMAWGAFEDDRLKLADDNELIANLARLKYLEAKELFPSLGMKMDIEQHEFVGLFFDELGVINQKVTKKSVQVIFYIFFALGLFGIYKILF</sequence>
<dbReference type="RefSeq" id="WP_123477875.1">
    <property type="nucleotide sequence ID" value="NZ_MOAZ01000018.1"/>
</dbReference>
<evidence type="ECO:0000256" key="1">
    <source>
        <dbReference type="SAM" id="Phobius"/>
    </source>
</evidence>
<keyword evidence="1" id="KW-0812">Transmembrane</keyword>
<dbReference type="EMBL" id="MOAZ01000018">
    <property type="protein sequence ID" value="ROM46254.1"/>
    <property type="molecule type" value="Genomic_DNA"/>
</dbReference>
<reference evidence="2 3" key="1">
    <citation type="submission" date="2016-10" db="EMBL/GenBank/DDBJ databases">
        <title>Comparative genome analysis of multiple Pseudomonas spp. focuses on biocontrol and plant growth promoting traits.</title>
        <authorList>
            <person name="Tao X.-Y."/>
            <person name="Taylor C.G."/>
        </authorList>
    </citation>
    <scope>NUCLEOTIDE SEQUENCE [LARGE SCALE GENOMIC DNA]</scope>
    <source>
        <strain evidence="2 3">36C8</strain>
    </source>
</reference>
<name>A0A423EYU7_9PSED</name>
<dbReference type="Proteomes" id="UP000283389">
    <property type="component" value="Unassembled WGS sequence"/>
</dbReference>
<proteinExistence type="predicted"/>
<accession>A0A423EYU7</accession>
<evidence type="ECO:0000313" key="3">
    <source>
        <dbReference type="Proteomes" id="UP000283389"/>
    </source>
</evidence>
<comment type="caution">
    <text evidence="2">The sequence shown here is derived from an EMBL/GenBank/DDBJ whole genome shotgun (WGS) entry which is preliminary data.</text>
</comment>
<evidence type="ECO:0000313" key="2">
    <source>
        <dbReference type="EMBL" id="ROM46254.1"/>
    </source>
</evidence>
<feature type="transmembrane region" description="Helical" evidence="1">
    <location>
        <begin position="107"/>
        <end position="124"/>
    </location>
</feature>
<keyword evidence="1" id="KW-1133">Transmembrane helix</keyword>
<protein>
    <submittedName>
        <fullName evidence="2">Uncharacterized protein</fullName>
    </submittedName>
</protein>